<dbReference type="InterPro" id="IPR019149">
    <property type="entry name" value="ABHD18"/>
</dbReference>
<keyword evidence="2" id="KW-1185">Reference proteome</keyword>
<dbReference type="RefSeq" id="WP_007416441.1">
    <property type="nucleotide sequence ID" value="NZ_ABOX02000026.1"/>
</dbReference>
<dbReference type="SUPFAM" id="SSF53474">
    <property type="entry name" value="alpha/beta-Hydrolases"/>
    <property type="match status" value="1"/>
</dbReference>
<evidence type="ECO:0000313" key="1">
    <source>
        <dbReference type="EMBL" id="EEF59598.1"/>
    </source>
</evidence>
<dbReference type="EMBL" id="ABOX02000026">
    <property type="protein sequence ID" value="EEF59598.1"/>
    <property type="molecule type" value="Genomic_DNA"/>
</dbReference>
<proteinExistence type="predicted"/>
<gene>
    <name evidence="1" type="ORF">Cflav_PD2505</name>
</gene>
<protein>
    <recommendedName>
        <fullName evidence="3">Dienelactone hydrolase domain-containing protein</fullName>
    </recommendedName>
</protein>
<reference evidence="1 2" key="1">
    <citation type="journal article" date="2011" name="J. Bacteriol.">
        <title>Genome sequence of 'Pedosphaera parvula' Ellin514, an aerobic Verrucomicrobial isolate from pasture soil.</title>
        <authorList>
            <person name="Kant R."/>
            <person name="van Passel M.W."/>
            <person name="Sangwan P."/>
            <person name="Palva A."/>
            <person name="Lucas S."/>
            <person name="Copeland A."/>
            <person name="Lapidus A."/>
            <person name="Glavina Del Rio T."/>
            <person name="Dalin E."/>
            <person name="Tice H."/>
            <person name="Bruce D."/>
            <person name="Goodwin L."/>
            <person name="Pitluck S."/>
            <person name="Chertkov O."/>
            <person name="Larimer F.W."/>
            <person name="Land M.L."/>
            <person name="Hauser L."/>
            <person name="Brettin T.S."/>
            <person name="Detter J.C."/>
            <person name="Han S."/>
            <person name="de Vos W.M."/>
            <person name="Janssen P.H."/>
            <person name="Smidt H."/>
        </authorList>
    </citation>
    <scope>NUCLEOTIDE SEQUENCE [LARGE SCALE GENOMIC DNA]</scope>
    <source>
        <strain evidence="1 2">Ellin514</strain>
    </source>
</reference>
<dbReference type="InterPro" id="IPR029058">
    <property type="entry name" value="AB_hydrolase_fold"/>
</dbReference>
<dbReference type="AlphaFoldDB" id="B9XKV5"/>
<name>B9XKV5_PEDPL</name>
<dbReference type="OrthoDB" id="180322at2"/>
<evidence type="ECO:0008006" key="3">
    <source>
        <dbReference type="Google" id="ProtNLM"/>
    </source>
</evidence>
<dbReference type="ESTHER" id="9bact-b9xkv5">
    <property type="family name" value="ABHD18"/>
</dbReference>
<evidence type="ECO:0000313" key="2">
    <source>
        <dbReference type="Proteomes" id="UP000003688"/>
    </source>
</evidence>
<comment type="caution">
    <text evidence="1">The sequence shown here is derived from an EMBL/GenBank/DDBJ whole genome shotgun (WGS) entry which is preliminary data.</text>
</comment>
<dbReference type="Pfam" id="PF09752">
    <property type="entry name" value="ABHD18"/>
    <property type="match status" value="1"/>
</dbReference>
<dbReference type="STRING" id="320771.Cflav_PD2505"/>
<sequence length="317" mass="35745">MIAPLARFIDWSVLQMAYAVIGLKHAPRPKWKLEEALEFLNGPDFIPAASDPAQMEFDGPRHFQFPTPLPGKARENNVVYGRLDRCAERWQQRPAIILLDGAFGIGYHSGLPLLARRINRAGFNAVTLVAPSSLQRRPRRPIEENCLEFAQEIAQNVAEIRALTGWLLNEGCASVGLLGFSFGGWLAGLTACSDPRIACAVLTVPQVRMRCSQPIVWRRVREALQPLRSAQDAMDTTRLNLILSTPVIPKENILLIDGIHNLFGERQWMEDLWQKWEQPEIWRLPHGHVSALFVPGLTGRMLDWLSLRLEAGRKNNV</sequence>
<accession>B9XKV5</accession>
<organism evidence="1 2">
    <name type="scientific">Pedosphaera parvula (strain Ellin514)</name>
    <dbReference type="NCBI Taxonomy" id="320771"/>
    <lineage>
        <taxon>Bacteria</taxon>
        <taxon>Pseudomonadati</taxon>
        <taxon>Verrucomicrobiota</taxon>
        <taxon>Pedosphaerae</taxon>
        <taxon>Pedosphaerales</taxon>
        <taxon>Pedosphaeraceae</taxon>
        <taxon>Pedosphaera</taxon>
    </lineage>
</organism>
<dbReference type="Gene3D" id="3.40.50.1820">
    <property type="entry name" value="alpha/beta hydrolase"/>
    <property type="match status" value="1"/>
</dbReference>
<dbReference type="Proteomes" id="UP000003688">
    <property type="component" value="Unassembled WGS sequence"/>
</dbReference>